<comment type="cofactor">
    <cofactor evidence="1 7 8">
        <name>pyridoxal 5'-phosphate</name>
        <dbReference type="ChEBI" id="CHEBI:597326"/>
    </cofactor>
</comment>
<dbReference type="PANTHER" id="PTHR43321">
    <property type="entry name" value="GLUTAMATE DECARBOXYLASE"/>
    <property type="match status" value="1"/>
</dbReference>
<evidence type="ECO:0000256" key="2">
    <source>
        <dbReference type="ARBA" id="ARBA00009533"/>
    </source>
</evidence>
<protein>
    <recommendedName>
        <fullName evidence="3 9">Glutamate decarboxylase</fullName>
        <ecNumber evidence="3 9">4.1.1.15</ecNumber>
    </recommendedName>
</protein>
<dbReference type="GO" id="GO:0004351">
    <property type="term" value="F:glutamate decarboxylase activity"/>
    <property type="evidence" value="ECO:0007669"/>
    <property type="project" value="UniProtKB-EC"/>
</dbReference>
<dbReference type="OrthoDB" id="5152799at2759"/>
<keyword evidence="9" id="KW-0210">Decarboxylase</keyword>
<evidence type="ECO:0000256" key="9">
    <source>
        <dbReference type="RuleBase" id="RU361171"/>
    </source>
</evidence>
<proteinExistence type="inferred from homology"/>
<dbReference type="Proteomes" id="UP000823405">
    <property type="component" value="Unassembled WGS sequence"/>
</dbReference>
<evidence type="ECO:0000256" key="7">
    <source>
        <dbReference type="PIRSR" id="PIRSR602129-50"/>
    </source>
</evidence>
<dbReference type="EC" id="4.1.1.15" evidence="3 9"/>
<keyword evidence="5 8" id="KW-0456">Lyase</keyword>
<evidence type="ECO:0000256" key="6">
    <source>
        <dbReference type="ARBA" id="ARBA00048868"/>
    </source>
</evidence>
<evidence type="ECO:0000313" key="10">
    <source>
        <dbReference type="EMBL" id="KAG0319410.1"/>
    </source>
</evidence>
<comment type="caution">
    <text evidence="10">The sequence shown here is derived from an EMBL/GenBank/DDBJ whole genome shotgun (WGS) entry which is preliminary data.</text>
</comment>
<dbReference type="GO" id="GO:0005829">
    <property type="term" value="C:cytosol"/>
    <property type="evidence" value="ECO:0007669"/>
    <property type="project" value="TreeGrafter"/>
</dbReference>
<keyword evidence="4 7" id="KW-0663">Pyridoxal phosphate</keyword>
<evidence type="ECO:0000256" key="1">
    <source>
        <dbReference type="ARBA" id="ARBA00001933"/>
    </source>
</evidence>
<dbReference type="PANTHER" id="PTHR43321:SF3">
    <property type="entry name" value="GLUTAMATE DECARBOXYLASE"/>
    <property type="match status" value="1"/>
</dbReference>
<dbReference type="Gene3D" id="3.90.1150.160">
    <property type="match status" value="1"/>
</dbReference>
<dbReference type="InterPro" id="IPR015421">
    <property type="entry name" value="PyrdxlP-dep_Trfase_major"/>
</dbReference>
<dbReference type="InterPro" id="IPR010107">
    <property type="entry name" value="Glutamate_decarboxylase"/>
</dbReference>
<comment type="similarity">
    <text evidence="2 8">Belongs to the group II decarboxylase family.</text>
</comment>
<dbReference type="FunFam" id="3.40.640.10:FF:000017">
    <property type="entry name" value="Glutamate decarboxylase"/>
    <property type="match status" value="1"/>
</dbReference>
<dbReference type="AlphaFoldDB" id="A0A9P6RKQ6"/>
<gene>
    <name evidence="10" type="ORF">BGZ97_002205</name>
</gene>
<dbReference type="EMBL" id="JAAAIN010000148">
    <property type="protein sequence ID" value="KAG0319410.1"/>
    <property type="molecule type" value="Genomic_DNA"/>
</dbReference>
<dbReference type="FunFam" id="4.10.280.50:FF:000001">
    <property type="entry name" value="Glutamate decarboxylase"/>
    <property type="match status" value="1"/>
</dbReference>
<dbReference type="Gene3D" id="4.10.280.50">
    <property type="match status" value="1"/>
</dbReference>
<dbReference type="NCBIfam" id="TIGR01788">
    <property type="entry name" value="Glu-decarb-GAD"/>
    <property type="match status" value="1"/>
</dbReference>
<evidence type="ECO:0000313" key="11">
    <source>
        <dbReference type="Proteomes" id="UP000823405"/>
    </source>
</evidence>
<organism evidence="10 11">
    <name type="scientific">Linnemannia gamsii</name>
    <dbReference type="NCBI Taxonomy" id="64522"/>
    <lineage>
        <taxon>Eukaryota</taxon>
        <taxon>Fungi</taxon>
        <taxon>Fungi incertae sedis</taxon>
        <taxon>Mucoromycota</taxon>
        <taxon>Mortierellomycotina</taxon>
        <taxon>Mortierellomycetes</taxon>
        <taxon>Mortierellales</taxon>
        <taxon>Mortierellaceae</taxon>
        <taxon>Linnemannia</taxon>
    </lineage>
</organism>
<reference evidence="10" key="1">
    <citation type="journal article" date="2020" name="Fungal Divers.">
        <title>Resolving the Mortierellaceae phylogeny through synthesis of multi-gene phylogenetics and phylogenomics.</title>
        <authorList>
            <person name="Vandepol N."/>
            <person name="Liber J."/>
            <person name="Desiro A."/>
            <person name="Na H."/>
            <person name="Kennedy M."/>
            <person name="Barry K."/>
            <person name="Grigoriev I.V."/>
            <person name="Miller A.N."/>
            <person name="O'Donnell K."/>
            <person name="Stajich J.E."/>
            <person name="Bonito G."/>
        </authorList>
    </citation>
    <scope>NUCLEOTIDE SEQUENCE</scope>
    <source>
        <strain evidence="10">NVP60</strain>
    </source>
</reference>
<dbReference type="GO" id="GO:0030170">
    <property type="term" value="F:pyridoxal phosphate binding"/>
    <property type="evidence" value="ECO:0007669"/>
    <property type="project" value="InterPro"/>
</dbReference>
<dbReference type="InterPro" id="IPR015424">
    <property type="entry name" value="PyrdxlP-dep_Trfase"/>
</dbReference>
<feature type="modified residue" description="N6-(pyridoxal phosphate)lysine" evidence="7">
    <location>
        <position position="290"/>
    </location>
</feature>
<name>A0A9P6RKQ6_9FUNG</name>
<evidence type="ECO:0000256" key="5">
    <source>
        <dbReference type="ARBA" id="ARBA00023239"/>
    </source>
</evidence>
<evidence type="ECO:0000256" key="8">
    <source>
        <dbReference type="RuleBase" id="RU000382"/>
    </source>
</evidence>
<dbReference type="InterPro" id="IPR002129">
    <property type="entry name" value="PyrdxlP-dep_de-COase"/>
</dbReference>
<accession>A0A9P6RKQ6</accession>
<dbReference type="SUPFAM" id="SSF53383">
    <property type="entry name" value="PLP-dependent transferases"/>
    <property type="match status" value="1"/>
</dbReference>
<keyword evidence="11" id="KW-1185">Reference proteome</keyword>
<sequence length="531" mass="59088">MLHKHVDTEDMIRLAKMSSVCSHFVKPHNVHTLAYGSRYATEDIPKYKLPEKSAGAQATYQLIHDELELDGRPNMNLASFVHTWMEPEADKLIMENIGKNLSDQDEYPATMRIHARCISIIGDMWKAKGAIGTSTVGSSEAVLLGGLAMKKRWQAKMKALGKDASCPNIVMGNNAQVALEKFARYFDVECRLIPVTAESHYCLDIHKAAEACDENTIGVFVILGSTYTGHFEDVEGMSKELDRIQAEKGWDISIHVDAASGGFVAPFAFPKLKWSFDLPRVQSINTSGHKYGLAYAGIGWVLWRSEEYLPKELVFTLTYLGAEEQTFTLNFSRPACFMIGQYFNFVRLGKQGYTSIVQNDLDNARVLSIALEESTYFDVLSDVHRTKGVFGYGKKSGLDSIKGTIAGVMDSNPALPVVAFKLSDQFKTENPHVKQAAVSTLLRTRGWIVPNYALPPAMDKIEILRIVVRESFSQELVGTVVADLIWAAETLAASESEFDVDIFVRKRDPVADAHKLDPHEDHNRGPVGRQC</sequence>
<evidence type="ECO:0000256" key="3">
    <source>
        <dbReference type="ARBA" id="ARBA00012421"/>
    </source>
</evidence>
<dbReference type="Gene3D" id="3.40.640.10">
    <property type="entry name" value="Type I PLP-dependent aspartate aminotransferase-like (Major domain)"/>
    <property type="match status" value="1"/>
</dbReference>
<dbReference type="Pfam" id="PF00282">
    <property type="entry name" value="Pyridoxal_deC"/>
    <property type="match status" value="1"/>
</dbReference>
<evidence type="ECO:0000256" key="4">
    <source>
        <dbReference type="ARBA" id="ARBA00022898"/>
    </source>
</evidence>
<comment type="catalytic activity">
    <reaction evidence="6 9">
        <text>L-glutamate + H(+) = 4-aminobutanoate + CO2</text>
        <dbReference type="Rhea" id="RHEA:17785"/>
        <dbReference type="ChEBI" id="CHEBI:15378"/>
        <dbReference type="ChEBI" id="CHEBI:16526"/>
        <dbReference type="ChEBI" id="CHEBI:29985"/>
        <dbReference type="ChEBI" id="CHEBI:59888"/>
        <dbReference type="EC" id="4.1.1.15"/>
    </reaction>
</comment>
<dbReference type="GO" id="GO:0006538">
    <property type="term" value="P:L-glutamate catabolic process"/>
    <property type="evidence" value="ECO:0007669"/>
    <property type="project" value="TreeGrafter"/>
</dbReference>